<evidence type="ECO:0000256" key="1">
    <source>
        <dbReference type="SAM" id="Phobius"/>
    </source>
</evidence>
<name>A0AA50AEH4_9CAUD</name>
<sequence>MSLLLHITTYAALGITWLSFCVQAVPLLMLLVALGLSSWSVLVFASLYLVVLLVWYLERTSYC</sequence>
<reference evidence="2" key="1">
    <citation type="submission" date="2023-04" db="EMBL/GenBank/DDBJ databases">
        <authorList>
            <person name="Li H."/>
        </authorList>
    </citation>
    <scope>NUCLEOTIDE SEQUENCE</scope>
</reference>
<feature type="transmembrane region" description="Helical" evidence="1">
    <location>
        <begin position="39"/>
        <end position="57"/>
    </location>
</feature>
<evidence type="ECO:0000313" key="2">
    <source>
        <dbReference type="EMBL" id="WLJ89361.1"/>
    </source>
</evidence>
<organism evidence="2 3">
    <name type="scientific">Vibrio phage vB_ValA_R15Z</name>
    <dbReference type="NCBI Taxonomy" id="3044218"/>
    <lineage>
        <taxon>Viruses</taxon>
        <taxon>Duplodnaviria</taxon>
        <taxon>Heunggongvirae</taxon>
        <taxon>Uroviricota</taxon>
        <taxon>Caudoviricetes</taxon>
        <taxon>Autographivirales</taxon>
        <taxon>Autosignataviridae</taxon>
        <taxon>Colwellvirinae</taxon>
        <taxon>Kaohsiungvirus</taxon>
        <taxon>Kaohsiungvirus R15Z</taxon>
    </lineage>
</organism>
<accession>A0AA50AEH4</accession>
<dbReference type="EMBL" id="OQ745668">
    <property type="protein sequence ID" value="WLJ89361.1"/>
    <property type="molecule type" value="Genomic_DNA"/>
</dbReference>
<proteinExistence type="predicted"/>
<keyword evidence="1" id="KW-0472">Membrane</keyword>
<keyword evidence="3" id="KW-1185">Reference proteome</keyword>
<keyword evidence="1" id="KW-1133">Transmembrane helix</keyword>
<keyword evidence="1" id="KW-0812">Transmembrane</keyword>
<protein>
    <submittedName>
        <fullName evidence="2">Uncharacterized protein</fullName>
    </submittedName>
</protein>
<dbReference type="Proteomes" id="UP001180368">
    <property type="component" value="Segment"/>
</dbReference>
<evidence type="ECO:0000313" key="3">
    <source>
        <dbReference type="Proteomes" id="UP001180368"/>
    </source>
</evidence>
<feature type="transmembrane region" description="Helical" evidence="1">
    <location>
        <begin position="12"/>
        <end position="33"/>
    </location>
</feature>